<feature type="transmembrane region" description="Helical" evidence="1">
    <location>
        <begin position="42"/>
        <end position="65"/>
    </location>
</feature>
<evidence type="ECO:0000256" key="1">
    <source>
        <dbReference type="SAM" id="Phobius"/>
    </source>
</evidence>
<sequence>MNEELRFPFKYRKDIFDLYKDTFVCIAIAVLGIYLLKIKYYYFGYFIYITAAMLFLLAALTTVRVINRDLKSKKINLFKFIIMLALVLFSILILSFGILKSANEFLS</sequence>
<gene>
    <name evidence="2" type="ORF">G5V20_001564</name>
</gene>
<evidence type="ECO:0000313" key="2">
    <source>
        <dbReference type="EMBL" id="HAF8672314.1"/>
    </source>
</evidence>
<reference evidence="2" key="1">
    <citation type="journal article" date="2018" name="Genome Biol.">
        <title>SKESA: strategic k-mer extension for scrupulous assemblies.</title>
        <authorList>
            <person name="Souvorov A."/>
            <person name="Agarwala R."/>
            <person name="Lipman D.J."/>
        </authorList>
    </citation>
    <scope>NUCLEOTIDE SEQUENCE</scope>
    <source>
        <strain evidence="2">MA.GW_S04877-08</strain>
    </source>
</reference>
<keyword evidence="1" id="KW-0812">Transmembrane</keyword>
<feature type="transmembrane region" description="Helical" evidence="1">
    <location>
        <begin position="18"/>
        <end position="36"/>
    </location>
</feature>
<protein>
    <submittedName>
        <fullName evidence="2">Uncharacterized protein</fullName>
    </submittedName>
</protein>
<reference evidence="2" key="2">
    <citation type="submission" date="2020-02" db="EMBL/GenBank/DDBJ databases">
        <authorList>
            <consortium name="NCBI Pathogen Detection Project"/>
        </authorList>
    </citation>
    <scope>NUCLEOTIDE SEQUENCE</scope>
    <source>
        <strain evidence="2">MA.GW_S04877-08</strain>
    </source>
</reference>
<keyword evidence="1" id="KW-1133">Transmembrane helix</keyword>
<feature type="transmembrane region" description="Helical" evidence="1">
    <location>
        <begin position="77"/>
        <end position="99"/>
    </location>
</feature>
<comment type="caution">
    <text evidence="2">The sequence shown here is derived from an EMBL/GenBank/DDBJ whole genome shotgun (WGS) entry which is preliminary data.</text>
</comment>
<organism evidence="2">
    <name type="scientific">Salmonella enterica</name>
    <name type="common">Salmonella choleraesuis</name>
    <dbReference type="NCBI Taxonomy" id="28901"/>
    <lineage>
        <taxon>Bacteria</taxon>
        <taxon>Pseudomonadati</taxon>
        <taxon>Pseudomonadota</taxon>
        <taxon>Gammaproteobacteria</taxon>
        <taxon>Enterobacterales</taxon>
        <taxon>Enterobacteriaceae</taxon>
        <taxon>Salmonella</taxon>
    </lineage>
</organism>
<accession>A0A754KSP0</accession>
<dbReference type="AlphaFoldDB" id="A0A754KSP0"/>
<dbReference type="RefSeq" id="WP_262944768.1">
    <property type="nucleotide sequence ID" value="NZ_JAFNKI010000001.1"/>
</dbReference>
<dbReference type="EMBL" id="DAAWNX010000002">
    <property type="protein sequence ID" value="HAF8672314.1"/>
    <property type="molecule type" value="Genomic_DNA"/>
</dbReference>
<keyword evidence="1" id="KW-0472">Membrane</keyword>
<name>A0A754KSP0_SALER</name>
<proteinExistence type="predicted"/>